<evidence type="ECO:0000259" key="4">
    <source>
        <dbReference type="PROSITE" id="PS50887"/>
    </source>
</evidence>
<dbReference type="FunFam" id="3.30.70.270:FF:000001">
    <property type="entry name" value="Diguanylate cyclase domain protein"/>
    <property type="match status" value="1"/>
</dbReference>
<dbReference type="CDD" id="cd01949">
    <property type="entry name" value="GGDEF"/>
    <property type="match status" value="1"/>
</dbReference>
<feature type="transmembrane region" description="Helical" evidence="3">
    <location>
        <begin position="58"/>
        <end position="81"/>
    </location>
</feature>
<dbReference type="InterPro" id="IPR007894">
    <property type="entry name" value="MASE2"/>
</dbReference>
<dbReference type="OrthoDB" id="9813903at2"/>
<dbReference type="InterPro" id="IPR029787">
    <property type="entry name" value="Nucleotide_cyclase"/>
</dbReference>
<evidence type="ECO:0000313" key="5">
    <source>
        <dbReference type="EMBL" id="RCX08148.1"/>
    </source>
</evidence>
<accession>A0A369AIJ1</accession>
<dbReference type="SUPFAM" id="SSF55073">
    <property type="entry name" value="Nucleotide cyclase"/>
    <property type="match status" value="1"/>
</dbReference>
<dbReference type="Pfam" id="PF00990">
    <property type="entry name" value="GGDEF"/>
    <property type="match status" value="1"/>
</dbReference>
<feature type="transmembrane region" description="Helical" evidence="3">
    <location>
        <begin position="123"/>
        <end position="143"/>
    </location>
</feature>
<dbReference type="AlphaFoldDB" id="A0A369AIJ1"/>
<dbReference type="NCBIfam" id="TIGR00254">
    <property type="entry name" value="GGDEF"/>
    <property type="match status" value="1"/>
</dbReference>
<keyword evidence="3" id="KW-1133">Transmembrane helix</keyword>
<comment type="caution">
    <text evidence="5">The sequence shown here is derived from an EMBL/GenBank/DDBJ whole genome shotgun (WGS) entry which is preliminary data.</text>
</comment>
<evidence type="ECO:0000256" key="2">
    <source>
        <dbReference type="ARBA" id="ARBA00034247"/>
    </source>
</evidence>
<dbReference type="SMART" id="SM00267">
    <property type="entry name" value="GGDEF"/>
    <property type="match status" value="1"/>
</dbReference>
<dbReference type="EMBL" id="QPJU01000010">
    <property type="protein sequence ID" value="RCX08148.1"/>
    <property type="molecule type" value="Genomic_DNA"/>
</dbReference>
<sequence length="331" mass="36621">MGLGGLAVGTVLWERQASAWAWGYMVFMCYVWPHLAFLRARLSTHPYRTETHNLVLDAFFVGMVLPLMHFNVLPSVLVVTLTMMDRIASGIRGLWAVSLLSIAAGVLVGIALFGFHWAPESSMHVILACLPMLLVHTLSSSLSSHRLIRKVTRQNQELDGLRRVDALTGLHGRSHWEEQAEKALRTYRAHAVSACVLMLDIDHFKPINDTYGHNVGDEVLRRFAQVVRKNVRVTDCASRYGGDEFTVLLTGMTLDESLPVAQRIRAQVQDLRLRDLPDLRLSCSVGVACAEAGHSDLRAWMAAADGALYEVKKNGRNGVAHAPVAVRIPIG</sequence>
<dbReference type="Gene3D" id="3.30.70.270">
    <property type="match status" value="1"/>
</dbReference>
<feature type="domain" description="GGDEF" evidence="4">
    <location>
        <begin position="192"/>
        <end position="324"/>
    </location>
</feature>
<comment type="catalytic activity">
    <reaction evidence="2">
        <text>2 GTP = 3',3'-c-di-GMP + 2 diphosphate</text>
        <dbReference type="Rhea" id="RHEA:24898"/>
        <dbReference type="ChEBI" id="CHEBI:33019"/>
        <dbReference type="ChEBI" id="CHEBI:37565"/>
        <dbReference type="ChEBI" id="CHEBI:58805"/>
        <dbReference type="EC" id="2.7.7.65"/>
    </reaction>
</comment>
<evidence type="ECO:0000256" key="1">
    <source>
        <dbReference type="ARBA" id="ARBA00012528"/>
    </source>
</evidence>
<feature type="transmembrane region" description="Helical" evidence="3">
    <location>
        <begin position="93"/>
        <end position="117"/>
    </location>
</feature>
<dbReference type="EC" id="2.7.7.65" evidence="1"/>
<reference evidence="5 6" key="1">
    <citation type="submission" date="2018-07" db="EMBL/GenBank/DDBJ databases">
        <title>Genomic Encyclopedia of Type Strains, Phase IV (KMG-IV): sequencing the most valuable type-strain genomes for metagenomic binning, comparative biology and taxonomic classification.</title>
        <authorList>
            <person name="Goeker M."/>
        </authorList>
    </citation>
    <scope>NUCLEOTIDE SEQUENCE [LARGE SCALE GENOMIC DNA]</scope>
    <source>
        <strain evidence="5 6">DSM 100911</strain>
    </source>
</reference>
<keyword evidence="3" id="KW-0472">Membrane</keyword>
<dbReference type="PROSITE" id="PS50887">
    <property type="entry name" value="GGDEF"/>
    <property type="match status" value="1"/>
</dbReference>
<evidence type="ECO:0000313" key="6">
    <source>
        <dbReference type="Proteomes" id="UP000252174"/>
    </source>
</evidence>
<gene>
    <name evidence="5" type="ORF">DFR45_11058</name>
</gene>
<organism evidence="5 6">
    <name type="scientific">Extensimonas vulgaris</name>
    <dbReference type="NCBI Taxonomy" id="1031594"/>
    <lineage>
        <taxon>Bacteria</taxon>
        <taxon>Pseudomonadati</taxon>
        <taxon>Pseudomonadota</taxon>
        <taxon>Betaproteobacteria</taxon>
        <taxon>Burkholderiales</taxon>
        <taxon>Comamonadaceae</taxon>
        <taxon>Extensimonas</taxon>
    </lineage>
</organism>
<protein>
    <recommendedName>
        <fullName evidence="1">diguanylate cyclase</fullName>
        <ecNumber evidence="1">2.7.7.65</ecNumber>
    </recommendedName>
</protein>
<dbReference type="PANTHER" id="PTHR45138:SF9">
    <property type="entry name" value="DIGUANYLATE CYCLASE DGCM-RELATED"/>
    <property type="match status" value="1"/>
</dbReference>
<dbReference type="InterPro" id="IPR043128">
    <property type="entry name" value="Rev_trsase/Diguanyl_cyclase"/>
</dbReference>
<dbReference type="PANTHER" id="PTHR45138">
    <property type="entry name" value="REGULATORY COMPONENTS OF SENSORY TRANSDUCTION SYSTEM"/>
    <property type="match status" value="1"/>
</dbReference>
<dbReference type="Proteomes" id="UP000252174">
    <property type="component" value="Unassembled WGS sequence"/>
</dbReference>
<feature type="transmembrane region" description="Helical" evidence="3">
    <location>
        <begin position="21"/>
        <end position="38"/>
    </location>
</feature>
<dbReference type="GO" id="GO:0052621">
    <property type="term" value="F:diguanylate cyclase activity"/>
    <property type="evidence" value="ECO:0007669"/>
    <property type="project" value="UniProtKB-EC"/>
</dbReference>
<dbReference type="Pfam" id="PF05230">
    <property type="entry name" value="MASE2"/>
    <property type="match status" value="1"/>
</dbReference>
<keyword evidence="3" id="KW-0812">Transmembrane</keyword>
<dbReference type="InterPro" id="IPR050469">
    <property type="entry name" value="Diguanylate_Cyclase"/>
</dbReference>
<name>A0A369AIJ1_9BURK</name>
<keyword evidence="6" id="KW-1185">Reference proteome</keyword>
<dbReference type="InterPro" id="IPR000160">
    <property type="entry name" value="GGDEF_dom"/>
</dbReference>
<proteinExistence type="predicted"/>
<evidence type="ECO:0000256" key="3">
    <source>
        <dbReference type="SAM" id="Phobius"/>
    </source>
</evidence>